<evidence type="ECO:0000313" key="2">
    <source>
        <dbReference type="Proteomes" id="UP001173802"/>
    </source>
</evidence>
<gene>
    <name evidence="1" type="ORF">NYG90_08085</name>
</gene>
<dbReference type="Proteomes" id="UP001173802">
    <property type="component" value="Unassembled WGS sequence"/>
</dbReference>
<keyword evidence="2" id="KW-1185">Reference proteome</keyword>
<name>A0ACC6FTK4_9HELI</name>
<sequence length="57" mass="6446">MSLRENPQGFSWQSTQTKTQFLESNCEKTAEKAQEIQTLQKVDSRSAISASAESMDY</sequence>
<comment type="caution">
    <text evidence="1">The sequence shown here is derived from an EMBL/GenBank/DDBJ whole genome shotgun (WGS) entry which is preliminary data.</text>
</comment>
<dbReference type="EMBL" id="JANURN010000007">
    <property type="protein sequence ID" value="MDL0082623.1"/>
    <property type="molecule type" value="Genomic_DNA"/>
</dbReference>
<reference evidence="1 2" key="1">
    <citation type="journal article" date="2023" name="Microorganisms">
        <title>Isolation and Genomic Characteristics of Cat-Borne Campylobacter felis sp. nov. and Sheep-Borne Campylobacter ovis sp. nov.</title>
        <authorList>
            <person name="Wang H."/>
            <person name="Li Y."/>
            <person name="Gu Y."/>
            <person name="Zhou G."/>
            <person name="Chen X."/>
            <person name="Zhang X."/>
            <person name="Shao Z."/>
            <person name="Zhang J."/>
            <person name="Zhang M."/>
        </authorList>
    </citation>
    <scope>NUCLEOTIDE SEQUENCE [LARGE SCALE GENOMIC DNA]</scope>
    <source>
        <strain evidence="1 2">XJK30-2</strain>
    </source>
</reference>
<organism evidence="1 2">
    <name type="scientific">Helicobacter zhangjianzhongii</name>
    <dbReference type="NCBI Taxonomy" id="2974574"/>
    <lineage>
        <taxon>Bacteria</taxon>
        <taxon>Pseudomonadati</taxon>
        <taxon>Campylobacterota</taxon>
        <taxon>Epsilonproteobacteria</taxon>
        <taxon>Campylobacterales</taxon>
        <taxon>Helicobacteraceae</taxon>
        <taxon>Helicobacter</taxon>
    </lineage>
</organism>
<evidence type="ECO:0000313" key="1">
    <source>
        <dbReference type="EMBL" id="MDL0082623.1"/>
    </source>
</evidence>
<accession>A0ACC6FTK4</accession>
<proteinExistence type="predicted"/>
<protein>
    <submittedName>
        <fullName evidence="1">Uncharacterized protein</fullName>
    </submittedName>
</protein>